<feature type="transmembrane region" description="Helical" evidence="6">
    <location>
        <begin position="150"/>
        <end position="169"/>
    </location>
</feature>
<evidence type="ECO:0000256" key="4">
    <source>
        <dbReference type="ARBA" id="ARBA00022989"/>
    </source>
</evidence>
<proteinExistence type="inferred from homology"/>
<evidence type="ECO:0000256" key="5">
    <source>
        <dbReference type="ARBA" id="ARBA00023136"/>
    </source>
</evidence>
<sequence>MMCLGRWGAQGLFFDWRTRMHGASPASPSRMIARLLNCQPPPCFMPPAHLPSPARHALVRDLALAGLSFALDVLLFALVHHVTGRVFFSVVLARVLSALFNFAGNRLFVFKGRQAQTLLSQLLGYAALAVAIMLCSATLVQWLVAHWQLPAVPAKVAVDVLLYLVSFYIRRTWLFRLH</sequence>
<protein>
    <submittedName>
        <fullName evidence="8">GtrA family protein</fullName>
    </submittedName>
</protein>
<evidence type="ECO:0000313" key="9">
    <source>
        <dbReference type="Proteomes" id="UP000281171"/>
    </source>
</evidence>
<accession>A0A3M6R4U4</accession>
<name>A0A3M6R4U4_9BURK</name>
<dbReference type="AlphaFoldDB" id="A0A3M6R4U4"/>
<comment type="similarity">
    <text evidence="2">Belongs to the GtrA family.</text>
</comment>
<evidence type="ECO:0000256" key="3">
    <source>
        <dbReference type="ARBA" id="ARBA00022692"/>
    </source>
</evidence>
<keyword evidence="4 6" id="KW-1133">Transmembrane helix</keyword>
<evidence type="ECO:0000256" key="1">
    <source>
        <dbReference type="ARBA" id="ARBA00004141"/>
    </source>
</evidence>
<feature type="transmembrane region" description="Helical" evidence="6">
    <location>
        <begin position="122"/>
        <end position="144"/>
    </location>
</feature>
<evidence type="ECO:0000256" key="2">
    <source>
        <dbReference type="ARBA" id="ARBA00009399"/>
    </source>
</evidence>
<dbReference type="PANTHER" id="PTHR38459:SF1">
    <property type="entry name" value="PROPHAGE BACTOPRENOL-LINKED GLUCOSE TRANSLOCASE HOMOLOG"/>
    <property type="match status" value="1"/>
</dbReference>
<comment type="caution">
    <text evidence="8">The sequence shown here is derived from an EMBL/GenBank/DDBJ whole genome shotgun (WGS) entry which is preliminary data.</text>
</comment>
<comment type="subcellular location">
    <subcellularLocation>
        <location evidence="1">Membrane</location>
        <topology evidence="1">Multi-pass membrane protein</topology>
    </subcellularLocation>
</comment>
<evidence type="ECO:0000259" key="7">
    <source>
        <dbReference type="Pfam" id="PF04138"/>
    </source>
</evidence>
<dbReference type="Pfam" id="PF04138">
    <property type="entry name" value="GtrA_DPMS_TM"/>
    <property type="match status" value="1"/>
</dbReference>
<dbReference type="GO" id="GO:0005886">
    <property type="term" value="C:plasma membrane"/>
    <property type="evidence" value="ECO:0007669"/>
    <property type="project" value="TreeGrafter"/>
</dbReference>
<feature type="transmembrane region" description="Helical" evidence="6">
    <location>
        <begin position="62"/>
        <end position="80"/>
    </location>
</feature>
<organism evidence="8 9">
    <name type="scientific">Allofranklinella schreckenbergeri</name>
    <dbReference type="NCBI Taxonomy" id="1076744"/>
    <lineage>
        <taxon>Bacteria</taxon>
        <taxon>Pseudomonadati</taxon>
        <taxon>Pseudomonadota</taxon>
        <taxon>Betaproteobacteria</taxon>
        <taxon>Burkholderiales</taxon>
        <taxon>Comamonadaceae</taxon>
        <taxon>Allofranklinella</taxon>
    </lineage>
</organism>
<dbReference type="EMBL" id="RDQK01000011">
    <property type="protein sequence ID" value="RMX10167.1"/>
    <property type="molecule type" value="Genomic_DNA"/>
</dbReference>
<dbReference type="Proteomes" id="UP000281171">
    <property type="component" value="Unassembled WGS sequence"/>
</dbReference>
<feature type="transmembrane region" description="Helical" evidence="6">
    <location>
        <begin position="86"/>
        <end position="110"/>
    </location>
</feature>
<keyword evidence="3 6" id="KW-0812">Transmembrane</keyword>
<dbReference type="InterPro" id="IPR007267">
    <property type="entry name" value="GtrA_DPMS_TM"/>
</dbReference>
<feature type="domain" description="GtrA/DPMS transmembrane" evidence="7">
    <location>
        <begin position="66"/>
        <end position="175"/>
    </location>
</feature>
<dbReference type="InterPro" id="IPR051401">
    <property type="entry name" value="GtrA_CellWall_Glycosyl"/>
</dbReference>
<evidence type="ECO:0000313" key="8">
    <source>
        <dbReference type="EMBL" id="RMX10167.1"/>
    </source>
</evidence>
<dbReference type="GO" id="GO:0000271">
    <property type="term" value="P:polysaccharide biosynthetic process"/>
    <property type="evidence" value="ECO:0007669"/>
    <property type="project" value="InterPro"/>
</dbReference>
<dbReference type="PANTHER" id="PTHR38459">
    <property type="entry name" value="PROPHAGE BACTOPRENOL-LINKED GLUCOSE TRANSLOCASE HOMOLOG"/>
    <property type="match status" value="1"/>
</dbReference>
<keyword evidence="5 6" id="KW-0472">Membrane</keyword>
<gene>
    <name evidence="8" type="ORF">EBQ24_05380</name>
</gene>
<evidence type="ECO:0000256" key="6">
    <source>
        <dbReference type="SAM" id="Phobius"/>
    </source>
</evidence>
<reference evidence="8 9" key="1">
    <citation type="submission" date="2018-10" db="EMBL/GenBank/DDBJ databases">
        <title>Comamonadaceae CDC group NO-1 genome sequencing and assembly.</title>
        <authorList>
            <person name="Bernier A.-M."/>
            <person name="Bernard K."/>
        </authorList>
    </citation>
    <scope>NUCLEOTIDE SEQUENCE [LARGE SCALE GENOMIC DNA]</scope>
    <source>
        <strain evidence="8 9">NML180581</strain>
    </source>
</reference>